<proteinExistence type="predicted"/>
<gene>
    <name evidence="1" type="ORF">LDC_1386</name>
</gene>
<protein>
    <submittedName>
        <fullName evidence="1">Uncharacterized protein</fullName>
    </submittedName>
</protein>
<organism evidence="1">
    <name type="scientific">sediment metagenome</name>
    <dbReference type="NCBI Taxonomy" id="749907"/>
    <lineage>
        <taxon>unclassified sequences</taxon>
        <taxon>metagenomes</taxon>
        <taxon>ecological metagenomes</taxon>
    </lineage>
</organism>
<comment type="caution">
    <text evidence="1">The sequence shown here is derived from an EMBL/GenBank/DDBJ whole genome shotgun (WGS) entry which is preliminary data.</text>
</comment>
<dbReference type="AlphaFoldDB" id="D9PIM8"/>
<feature type="non-terminal residue" evidence="1">
    <location>
        <position position="1"/>
    </location>
</feature>
<name>D9PIM8_9ZZZZ</name>
<accession>D9PIM8</accession>
<evidence type="ECO:0000313" key="1">
    <source>
        <dbReference type="EMBL" id="EFK96589.1"/>
    </source>
</evidence>
<sequence length="60" mass="6895">FIFTIGNISYDTPVYFTLKIKSPGKTRTYNIKTRLGIKKITERVSSMKISNKKVVSLKQI</sequence>
<reference evidence="1" key="1">
    <citation type="submission" date="2010-07" db="EMBL/GenBank/DDBJ databases">
        <authorList>
            <consortium name="CONSOLIDER consortium CSD2007-00005"/>
            <person name="Guazzaroni M.-E."/>
            <person name="Richter M."/>
            <person name="Garcia-Salamanca A."/>
            <person name="Yarza P."/>
            <person name="Ferrer M."/>
        </authorList>
    </citation>
    <scope>NUCLEOTIDE SEQUENCE</scope>
</reference>
<reference evidence="1" key="2">
    <citation type="journal article" date="2011" name="Microb. Ecol.">
        <title>Taxonomic and Functional Metagenomic Profiling of the Microbial Community in the Anoxic Sediment of a Sub-saline Shallow Lake (Laguna de Carrizo, Central Spain).</title>
        <authorList>
            <person name="Ferrer M."/>
            <person name="Guazzaroni M.E."/>
            <person name="Richter M."/>
            <person name="Garcia-Salamanca A."/>
            <person name="Yarza P."/>
            <person name="Suarez-Suarez A."/>
            <person name="Solano J."/>
            <person name="Alcaide M."/>
            <person name="van Dillewijn P."/>
            <person name="Molina-Henares M.A."/>
            <person name="Lopez-Cortes N."/>
            <person name="Al-Ramahi Y."/>
            <person name="Guerrero C."/>
            <person name="Acosta A."/>
            <person name="de Eugenio L.I."/>
            <person name="Martinez V."/>
            <person name="Marques S."/>
            <person name="Rojo F."/>
            <person name="Santero E."/>
            <person name="Genilloud O."/>
            <person name="Perez-Perez J."/>
            <person name="Rossello-Mora R."/>
            <person name="Ramos J.L."/>
        </authorList>
    </citation>
    <scope>NUCLEOTIDE SEQUENCE</scope>
</reference>
<dbReference type="EMBL" id="ADZX01000441">
    <property type="protein sequence ID" value="EFK96589.1"/>
    <property type="molecule type" value="Genomic_DNA"/>
</dbReference>